<evidence type="ECO:0000256" key="6">
    <source>
        <dbReference type="ARBA" id="ARBA00023136"/>
    </source>
</evidence>
<evidence type="ECO:0000313" key="11">
    <source>
        <dbReference type="EMBL" id="KAF8902888.1"/>
    </source>
</evidence>
<reference evidence="11" key="1">
    <citation type="submission" date="2020-11" db="EMBL/GenBank/DDBJ databases">
        <authorList>
            <consortium name="DOE Joint Genome Institute"/>
            <person name="Ahrendt S."/>
            <person name="Riley R."/>
            <person name="Andreopoulos W."/>
            <person name="LaButti K."/>
            <person name="Pangilinan J."/>
            <person name="Ruiz-duenas F.J."/>
            <person name="Barrasa J.M."/>
            <person name="Sanchez-Garcia M."/>
            <person name="Camarero S."/>
            <person name="Miyauchi S."/>
            <person name="Serrano A."/>
            <person name="Linde D."/>
            <person name="Babiker R."/>
            <person name="Drula E."/>
            <person name="Ayuso-Fernandez I."/>
            <person name="Pacheco R."/>
            <person name="Padilla G."/>
            <person name="Ferreira P."/>
            <person name="Barriuso J."/>
            <person name="Kellner H."/>
            <person name="Castanera R."/>
            <person name="Alfaro M."/>
            <person name="Ramirez L."/>
            <person name="Pisabarro A.G."/>
            <person name="Kuo A."/>
            <person name="Tritt A."/>
            <person name="Lipzen A."/>
            <person name="He G."/>
            <person name="Yan M."/>
            <person name="Ng V."/>
            <person name="Cullen D."/>
            <person name="Martin F."/>
            <person name="Rosso M.-N."/>
            <person name="Henrissat B."/>
            <person name="Hibbett D."/>
            <person name="Martinez A.T."/>
            <person name="Grigoriev I.V."/>
        </authorList>
    </citation>
    <scope>NUCLEOTIDE SEQUENCE</scope>
    <source>
        <strain evidence="11">AH 44721</strain>
    </source>
</reference>
<dbReference type="PANTHER" id="PTHR31145:SF2">
    <property type="entry name" value="FLAVIN CARRIER PROTEIN 2"/>
    <property type="match status" value="1"/>
</dbReference>
<evidence type="ECO:0000256" key="9">
    <source>
        <dbReference type="SAM" id="SignalP"/>
    </source>
</evidence>
<dbReference type="Proteomes" id="UP000724874">
    <property type="component" value="Unassembled WGS sequence"/>
</dbReference>
<feature type="compositionally biased region" description="Polar residues" evidence="7">
    <location>
        <begin position="663"/>
        <end position="680"/>
    </location>
</feature>
<evidence type="ECO:0000256" key="3">
    <source>
        <dbReference type="ARBA" id="ARBA00022692"/>
    </source>
</evidence>
<accession>A0A9P5TQ42</accession>
<dbReference type="InterPro" id="IPR032800">
    <property type="entry name" value="TRP_N"/>
</dbReference>
<feature type="region of interest" description="Disordered" evidence="7">
    <location>
        <begin position="659"/>
        <end position="714"/>
    </location>
</feature>
<dbReference type="InterPro" id="IPR010308">
    <property type="entry name" value="TRP_C"/>
</dbReference>
<feature type="transmembrane region" description="Helical" evidence="8">
    <location>
        <begin position="419"/>
        <end position="443"/>
    </location>
</feature>
<feature type="region of interest" description="Disordered" evidence="7">
    <location>
        <begin position="760"/>
        <end position="845"/>
    </location>
</feature>
<feature type="transmembrane region" description="Helical" evidence="8">
    <location>
        <begin position="449"/>
        <end position="477"/>
    </location>
</feature>
<organism evidence="11 12">
    <name type="scientific">Gymnopilus junonius</name>
    <name type="common">Spectacular rustgill mushroom</name>
    <name type="synonym">Gymnopilus spectabilis subsp. junonius</name>
    <dbReference type="NCBI Taxonomy" id="109634"/>
    <lineage>
        <taxon>Eukaryota</taxon>
        <taxon>Fungi</taxon>
        <taxon>Dikarya</taxon>
        <taxon>Basidiomycota</taxon>
        <taxon>Agaricomycotina</taxon>
        <taxon>Agaricomycetes</taxon>
        <taxon>Agaricomycetidae</taxon>
        <taxon>Agaricales</taxon>
        <taxon>Agaricineae</taxon>
        <taxon>Hymenogastraceae</taxon>
        <taxon>Gymnopilus</taxon>
    </lineage>
</organism>
<gene>
    <name evidence="11" type="ORF">CPB84DRAFT_1775110</name>
</gene>
<dbReference type="GO" id="GO:0009272">
    <property type="term" value="P:fungal-type cell wall biogenesis"/>
    <property type="evidence" value="ECO:0007669"/>
    <property type="project" value="TreeGrafter"/>
</dbReference>
<feature type="signal peptide" evidence="9">
    <location>
        <begin position="1"/>
        <end position="26"/>
    </location>
</feature>
<dbReference type="AlphaFoldDB" id="A0A9P5TQ42"/>
<evidence type="ECO:0000313" key="12">
    <source>
        <dbReference type="Proteomes" id="UP000724874"/>
    </source>
</evidence>
<feature type="transmembrane region" description="Helical" evidence="8">
    <location>
        <begin position="508"/>
        <end position="528"/>
    </location>
</feature>
<feature type="chain" id="PRO_5040365865" description="ML-like domain-containing protein" evidence="9">
    <location>
        <begin position="27"/>
        <end position="845"/>
    </location>
</feature>
<dbReference type="EMBL" id="JADNYJ010000033">
    <property type="protein sequence ID" value="KAF8902888.1"/>
    <property type="molecule type" value="Genomic_DNA"/>
</dbReference>
<evidence type="ECO:0000259" key="10">
    <source>
        <dbReference type="SMART" id="SM01320"/>
    </source>
</evidence>
<dbReference type="Pfam" id="PF06011">
    <property type="entry name" value="TRP"/>
    <property type="match status" value="1"/>
</dbReference>
<name>A0A9P5TQ42_GYMJU</name>
<dbReference type="InterPro" id="IPR040241">
    <property type="entry name" value="TRP_Flc/Pkd2-like"/>
</dbReference>
<dbReference type="GO" id="GO:0055085">
    <property type="term" value="P:transmembrane transport"/>
    <property type="evidence" value="ECO:0007669"/>
    <property type="project" value="TreeGrafter"/>
</dbReference>
<feature type="compositionally biased region" description="Low complexity" evidence="7">
    <location>
        <begin position="778"/>
        <end position="814"/>
    </location>
</feature>
<feature type="transmembrane region" description="Helical" evidence="8">
    <location>
        <begin position="374"/>
        <end position="398"/>
    </location>
</feature>
<feature type="transmembrane region" description="Helical" evidence="8">
    <location>
        <begin position="595"/>
        <end position="617"/>
    </location>
</feature>
<keyword evidence="12" id="KW-1185">Reference proteome</keyword>
<proteinExistence type="inferred from homology"/>
<dbReference type="PANTHER" id="PTHR31145">
    <property type="entry name" value="INTEGRAL MEMBRANE PROTEIN (AFU_ORTHOLOGUE AFUA_7G01610)"/>
    <property type="match status" value="1"/>
</dbReference>
<evidence type="ECO:0000256" key="4">
    <source>
        <dbReference type="ARBA" id="ARBA00022729"/>
    </source>
</evidence>
<protein>
    <recommendedName>
        <fullName evidence="10">ML-like domain-containing protein</fullName>
    </recommendedName>
</protein>
<evidence type="ECO:0000256" key="1">
    <source>
        <dbReference type="ARBA" id="ARBA00004141"/>
    </source>
</evidence>
<keyword evidence="6 8" id="KW-0472">Membrane</keyword>
<comment type="caution">
    <text evidence="11">The sequence shown here is derived from an EMBL/GenBank/DDBJ whole genome shotgun (WGS) entry which is preliminary data.</text>
</comment>
<keyword evidence="3 8" id="KW-0812">Transmembrane</keyword>
<evidence type="ECO:0000256" key="7">
    <source>
        <dbReference type="SAM" id="MobiDB-lite"/>
    </source>
</evidence>
<evidence type="ECO:0000256" key="5">
    <source>
        <dbReference type="ARBA" id="ARBA00022989"/>
    </source>
</evidence>
<comment type="similarity">
    <text evidence="2">Belongs to the transient receptor potential (TRP) ion channel family.</text>
</comment>
<evidence type="ECO:0000256" key="2">
    <source>
        <dbReference type="ARBA" id="ARBA00010642"/>
    </source>
</evidence>
<dbReference type="SMART" id="SM01320">
    <property type="entry name" value="TRP_N"/>
    <property type="match status" value="1"/>
</dbReference>
<feature type="transmembrane region" description="Helical" evidence="8">
    <location>
        <begin position="565"/>
        <end position="583"/>
    </location>
</feature>
<dbReference type="Pfam" id="PF14558">
    <property type="entry name" value="TRP_N"/>
    <property type="match status" value="1"/>
</dbReference>
<keyword evidence="5 8" id="KW-1133">Transmembrane helix</keyword>
<feature type="domain" description="ML-like" evidence="10">
    <location>
        <begin position="28"/>
        <end position="170"/>
    </location>
</feature>
<sequence>MFSLLAWSRVFAFFAFFLSLTTSAHAEESIFTSSVTYCNPPETLLIQRFELAYFPANTSVSFNVSVSAVQSNVNVTANIFLNVYGMNPVNVTVDLCGILKGALCPLPMYNFTGADTITLPSSLSVLKRIPGVAYKIPDLEGFAQLTLTEVNTGAVKACVQATISNGRSAHQRAVEWTTGGITIAAVVFATWQSIYPTSIFPFRLLESMYLYQSIASSAFLNLNYPSVYRAYALNFAWSMGLLSGAANSHLQNSINNMRHLTGGNLADAIDSSAVGLVNRKLSPYNSPSSSFVTGAAFYSLISPRTLYSDFTAHISNLLSSVPSSYLRPVFRRDTIVNGNVQTVTPGSSIVLQAGLPIYANTVHIATANVFMTTFFIVLILFAIAVATLAIGFISLFIWGRVISRRHNARQTYNFDYPSFAISWFLRVGLVSVFPLLVFIFYQWTLNDSWLSILISVITFILIAVPILYPTLVTLLFARRESPDDLYDRNARILARYGPLFAQYRSRRYYFFLTLLVAFVLRAIFISFAKHSGEAQVALLMATELGLILAYSVLKPTKTRGSDVFLTYLAITRFACTGLMIAFIERAEVKAIPRVVIGIIILIVYSVAVLFMIANLAWHAIVAIIKLVKGVTGGEESTNSPVDSHRSMMETDFGRPYVSRRGSTRTNLVQNEETSRTTNSDDGMPQTGGSEDGIEEVGRGRAINPTPEHSQHFDPYFLTPYPISPTGTTVTTMDPPSLYSRDSATITVGSLLPRRWSFSLSQPGSPADSGFIQGSHRTSLIGSSSPPSSPSNLSHGSHSQYSHSSHNSGLSKNSSTRASVQQHQLRHENIAEEEEGPLSATTVPSS</sequence>
<dbReference type="GO" id="GO:0016020">
    <property type="term" value="C:membrane"/>
    <property type="evidence" value="ECO:0007669"/>
    <property type="project" value="UniProtKB-SubCell"/>
</dbReference>
<evidence type="ECO:0000256" key="8">
    <source>
        <dbReference type="SAM" id="Phobius"/>
    </source>
</evidence>
<keyword evidence="4 9" id="KW-0732">Signal</keyword>
<dbReference type="OrthoDB" id="2115177at2759"/>
<comment type="subcellular location">
    <subcellularLocation>
        <location evidence="1">Membrane</location>
        <topology evidence="1">Multi-pass membrane protein</topology>
    </subcellularLocation>
</comment>